<evidence type="ECO:0000313" key="6">
    <source>
        <dbReference type="Proteomes" id="UP000290244"/>
    </source>
</evidence>
<keyword evidence="2" id="KW-0812">Transmembrane</keyword>
<dbReference type="InterPro" id="IPR000160">
    <property type="entry name" value="GGDEF_dom"/>
</dbReference>
<proteinExistence type="predicted"/>
<dbReference type="OrthoDB" id="9180959at2"/>
<dbReference type="InterPro" id="IPR001638">
    <property type="entry name" value="Solute-binding_3/MltF_N"/>
</dbReference>
<dbReference type="RefSeq" id="WP_130598380.1">
    <property type="nucleotide sequence ID" value="NZ_CP034759.1"/>
</dbReference>
<dbReference type="GO" id="GO:0003824">
    <property type="term" value="F:catalytic activity"/>
    <property type="evidence" value="ECO:0007669"/>
    <property type="project" value="UniProtKB-ARBA"/>
</dbReference>
<evidence type="ECO:0000256" key="1">
    <source>
        <dbReference type="ARBA" id="ARBA00001946"/>
    </source>
</evidence>
<dbReference type="PANTHER" id="PTHR46663:SF2">
    <property type="entry name" value="GGDEF DOMAIN-CONTAINING PROTEIN"/>
    <property type="match status" value="1"/>
</dbReference>
<keyword evidence="3" id="KW-0732">Signal</keyword>
<dbReference type="Gene3D" id="3.30.70.270">
    <property type="match status" value="1"/>
</dbReference>
<dbReference type="InterPro" id="IPR043128">
    <property type="entry name" value="Rev_trsase/Diguanyl_cyclase"/>
</dbReference>
<dbReference type="PANTHER" id="PTHR46663">
    <property type="entry name" value="DIGUANYLATE CYCLASE DGCT-RELATED"/>
    <property type="match status" value="1"/>
</dbReference>
<dbReference type="AlphaFoldDB" id="A0A4P6P4Q1"/>
<dbReference type="SMART" id="SM00062">
    <property type="entry name" value="PBPb"/>
    <property type="match status" value="3"/>
</dbReference>
<comment type="cofactor">
    <cofactor evidence="1">
        <name>Mg(2+)</name>
        <dbReference type="ChEBI" id="CHEBI:18420"/>
    </cofactor>
</comment>
<feature type="transmembrane region" description="Helical" evidence="2">
    <location>
        <begin position="756"/>
        <end position="779"/>
    </location>
</feature>
<dbReference type="KEGG" id="lsd:EMK97_00370"/>
<keyword evidence="6" id="KW-1185">Reference proteome</keyword>
<dbReference type="SUPFAM" id="SSF53850">
    <property type="entry name" value="Periplasmic binding protein-like II"/>
    <property type="match status" value="3"/>
</dbReference>
<dbReference type="InterPro" id="IPR029787">
    <property type="entry name" value="Nucleotide_cyclase"/>
</dbReference>
<dbReference type="SMART" id="SM00267">
    <property type="entry name" value="GGDEF"/>
    <property type="match status" value="1"/>
</dbReference>
<evidence type="ECO:0000256" key="3">
    <source>
        <dbReference type="SAM" id="SignalP"/>
    </source>
</evidence>
<dbReference type="NCBIfam" id="TIGR00254">
    <property type="entry name" value="GGDEF"/>
    <property type="match status" value="1"/>
</dbReference>
<sequence length="964" mass="109570">MKAFIRYFCVVLALFSLFASDFVFAWSNSELSFYRAEENQSADFSKVEGKLTIAINKTSFPYHSINSQGQAVGLMIDLWRLWAKKQQVEIAFVPLSWTETLKQVGSGEVDIHAGLSIIEQRREFLAYSQAIFPLYTHVYVHRELTNINSVNDLSPYAVGVVKGSAHINMLANAYPELKQRLFNSRHELYQAAMNNEVLVFTGLEKLASDYEFYQQLQQMFPAHKRLRYQQGEYGVAVAKDRVDLLAFIEQGFAKITLAERVAIERKWLGLEKQKNSLLVAIAPNYSPYMALTPSGKPQGLLVDVWRYWAQQAGVNIEFVAREITEDISLVKEKKVDVLLAYPHTGNGIDDVLFAQDIYQSSAQVYVAKHVLGIESLSSFTQQSKEHLIGIWQDSPFKAQLLEQYPNLNYRVYASSDEMLKAAERNEISAMISLVDLMDAKLVQANLQSSFYRLDKPVFTVSLSPLVHQANKELLNLINQTFTELDIEQLVKLEERWLTSTDRYYKKLAQKITLTAEEQAFLQAKSSIRVGMVNDLSPVEFVNDDGEFAGINRDILDLIAQRTGLNFTYRGYDTWQQLFQALLNEEIDLLGSITPTDKRKEQMRFSESYWRMPWVIMHPQHVGKQSKLTDFYGKRVAIVRGYYLISQLRKQHPLISFILVDNRKQGLKALQQGKVDGFITTIAAATELLKQESLITMMVSVMETVNLDDSRFGINKNLPLLVNIIDKGLMSISEKEKQAIYDDWFSVEINTGLDKNVVLQVGAQIGIIILLVLIVIVMWNRRLQSEINHREQLEQIMKHMATHDELTGLANRVLLKDRLSTAIEFHQRQALQMAVLFIDLDGFKTINDSYGHDVGDELLKIVAQRLSGCVRKSDTVVRFGGDEFVLLLTGLHSENEAAYVAEKVLHLMQTPFELSKTKATIGCSIGIAMYPGDGETDNDLLKVADTLMYQVKAAGKNHFVFNEAS</sequence>
<dbReference type="Gene3D" id="3.40.190.10">
    <property type="entry name" value="Periplasmic binding protein-like II"/>
    <property type="match status" value="6"/>
</dbReference>
<dbReference type="FunFam" id="3.30.70.270:FF:000001">
    <property type="entry name" value="Diguanylate cyclase domain protein"/>
    <property type="match status" value="1"/>
</dbReference>
<feature type="chain" id="PRO_5020179897" evidence="3">
    <location>
        <begin position="26"/>
        <end position="964"/>
    </location>
</feature>
<evidence type="ECO:0000256" key="2">
    <source>
        <dbReference type="SAM" id="Phobius"/>
    </source>
</evidence>
<name>A0A4P6P4Q1_9GAMM</name>
<dbReference type="Pfam" id="PF00990">
    <property type="entry name" value="GGDEF"/>
    <property type="match status" value="1"/>
</dbReference>
<dbReference type="CDD" id="cd13706">
    <property type="entry name" value="PBP2_HisK_like_1"/>
    <property type="match status" value="1"/>
</dbReference>
<feature type="domain" description="GGDEF" evidence="4">
    <location>
        <begin position="830"/>
        <end position="963"/>
    </location>
</feature>
<dbReference type="CDD" id="cd01949">
    <property type="entry name" value="GGDEF"/>
    <property type="match status" value="1"/>
</dbReference>
<reference evidence="5 6" key="1">
    <citation type="submission" date="2018-12" db="EMBL/GenBank/DDBJ databases">
        <title>Complete genome of Litorilituus sediminis.</title>
        <authorList>
            <person name="Liu A."/>
            <person name="Rong J."/>
        </authorList>
    </citation>
    <scope>NUCLEOTIDE SEQUENCE [LARGE SCALE GENOMIC DNA]</scope>
    <source>
        <strain evidence="5 6">JCM 17549</strain>
    </source>
</reference>
<dbReference type="CDD" id="cd01007">
    <property type="entry name" value="PBP2_BvgS_HisK_like"/>
    <property type="match status" value="1"/>
</dbReference>
<evidence type="ECO:0000259" key="4">
    <source>
        <dbReference type="PROSITE" id="PS50887"/>
    </source>
</evidence>
<dbReference type="InterPro" id="IPR052163">
    <property type="entry name" value="DGC-Regulatory_Protein"/>
</dbReference>
<evidence type="ECO:0000313" key="5">
    <source>
        <dbReference type="EMBL" id="QBG34302.1"/>
    </source>
</evidence>
<dbReference type="PROSITE" id="PS50887">
    <property type="entry name" value="GGDEF"/>
    <property type="match status" value="1"/>
</dbReference>
<gene>
    <name evidence="5" type="ORF">EMK97_00370</name>
</gene>
<organism evidence="5 6">
    <name type="scientific">Litorilituus sediminis</name>
    <dbReference type="NCBI Taxonomy" id="718192"/>
    <lineage>
        <taxon>Bacteria</taxon>
        <taxon>Pseudomonadati</taxon>
        <taxon>Pseudomonadota</taxon>
        <taxon>Gammaproteobacteria</taxon>
        <taxon>Alteromonadales</taxon>
        <taxon>Colwelliaceae</taxon>
        <taxon>Litorilituus</taxon>
    </lineage>
</organism>
<dbReference type="EMBL" id="CP034759">
    <property type="protein sequence ID" value="QBG34302.1"/>
    <property type="molecule type" value="Genomic_DNA"/>
</dbReference>
<dbReference type="Proteomes" id="UP000290244">
    <property type="component" value="Chromosome"/>
</dbReference>
<accession>A0A4P6P4Q1</accession>
<dbReference type="Pfam" id="PF00497">
    <property type="entry name" value="SBP_bac_3"/>
    <property type="match status" value="3"/>
</dbReference>
<feature type="signal peptide" evidence="3">
    <location>
        <begin position="1"/>
        <end position="25"/>
    </location>
</feature>
<protein>
    <submittedName>
        <fullName evidence="5">Transporter substrate-binding domain-containing protein</fullName>
    </submittedName>
</protein>
<keyword evidence="2" id="KW-1133">Transmembrane helix</keyword>
<dbReference type="SUPFAM" id="SSF55073">
    <property type="entry name" value="Nucleotide cyclase"/>
    <property type="match status" value="1"/>
</dbReference>
<keyword evidence="2" id="KW-0472">Membrane</keyword>